<dbReference type="PANTHER" id="PTHR38109">
    <property type="entry name" value="PROTEIN YCGL"/>
    <property type="match status" value="1"/>
</dbReference>
<protein>
    <recommendedName>
        <fullName evidence="1">YcgL domain-containing protein EHSB41UT_03196</fullName>
    </recommendedName>
</protein>
<dbReference type="SUPFAM" id="SSF160191">
    <property type="entry name" value="YcgL-like"/>
    <property type="match status" value="1"/>
</dbReference>
<evidence type="ECO:0000313" key="4">
    <source>
        <dbReference type="Proteomes" id="UP000196573"/>
    </source>
</evidence>
<dbReference type="HAMAP" id="MF_01866">
    <property type="entry name" value="UPF0745"/>
    <property type="match status" value="1"/>
</dbReference>
<evidence type="ECO:0000313" key="3">
    <source>
        <dbReference type="EMBL" id="SMA49344.1"/>
    </source>
</evidence>
<keyword evidence="4" id="KW-1185">Reference proteome</keyword>
<sequence>MKMVVSVYKTKRKEGLYLYINKLKGLDSIPEQLRTLMGQPQHVVDFLLTPERNLAEADSAEVLSKINETGYYLQMPPAEQKDDYMITLPDEFLSFNDPQ</sequence>
<proteinExistence type="inferred from homology"/>
<dbReference type="EMBL" id="FWPT01000007">
    <property type="protein sequence ID" value="SMA49344.1"/>
    <property type="molecule type" value="Genomic_DNA"/>
</dbReference>
<name>A0A1X7AM83_9GAMM</name>
<dbReference type="Gene3D" id="3.10.510.20">
    <property type="entry name" value="YcgL domain"/>
    <property type="match status" value="1"/>
</dbReference>
<dbReference type="AlphaFoldDB" id="A0A1X7AM83"/>
<dbReference type="RefSeq" id="WP_087111651.1">
    <property type="nucleotide sequence ID" value="NZ_CBCSCN010000007.1"/>
</dbReference>
<dbReference type="InterPro" id="IPR038068">
    <property type="entry name" value="YcgL-like_sf"/>
</dbReference>
<organism evidence="3 4">
    <name type="scientific">Parendozoicomonas haliclonae</name>
    <dbReference type="NCBI Taxonomy" id="1960125"/>
    <lineage>
        <taxon>Bacteria</taxon>
        <taxon>Pseudomonadati</taxon>
        <taxon>Pseudomonadota</taxon>
        <taxon>Gammaproteobacteria</taxon>
        <taxon>Oceanospirillales</taxon>
        <taxon>Endozoicomonadaceae</taxon>
        <taxon>Parendozoicomonas</taxon>
    </lineage>
</organism>
<dbReference type="Pfam" id="PF05166">
    <property type="entry name" value="YcgL"/>
    <property type="match status" value="1"/>
</dbReference>
<evidence type="ECO:0000256" key="1">
    <source>
        <dbReference type="HAMAP-Rule" id="MF_01866"/>
    </source>
</evidence>
<gene>
    <name evidence="3" type="primary">ycgL</name>
    <name evidence="3" type="ORF">EHSB41UT_03196</name>
</gene>
<dbReference type="Proteomes" id="UP000196573">
    <property type="component" value="Unassembled WGS sequence"/>
</dbReference>
<evidence type="ECO:0000259" key="2">
    <source>
        <dbReference type="PROSITE" id="PS51648"/>
    </source>
</evidence>
<dbReference type="PROSITE" id="PS51648">
    <property type="entry name" value="YCGL"/>
    <property type="match status" value="1"/>
</dbReference>
<accession>A0A1X7AM83</accession>
<dbReference type="InterPro" id="IPR027354">
    <property type="entry name" value="YcgL_dom"/>
</dbReference>
<feature type="domain" description="YcgL" evidence="2">
    <location>
        <begin position="3"/>
        <end position="89"/>
    </location>
</feature>
<dbReference type="PANTHER" id="PTHR38109:SF1">
    <property type="entry name" value="PROTEIN YCGL"/>
    <property type="match status" value="1"/>
</dbReference>
<reference evidence="3 4" key="1">
    <citation type="submission" date="2017-03" db="EMBL/GenBank/DDBJ databases">
        <authorList>
            <person name="Afonso C.L."/>
            <person name="Miller P.J."/>
            <person name="Scott M.A."/>
            <person name="Spackman E."/>
            <person name="Goraichik I."/>
            <person name="Dimitrov K.M."/>
            <person name="Suarez D.L."/>
            <person name="Swayne D.E."/>
        </authorList>
    </citation>
    <scope>NUCLEOTIDE SEQUENCE [LARGE SCALE GENOMIC DNA]</scope>
    <source>
        <strain evidence="3">SB41UT1</strain>
    </source>
</reference>
<dbReference type="OrthoDB" id="7062382at2"/>